<dbReference type="Proteomes" id="UP000184442">
    <property type="component" value="Unassembled WGS sequence"/>
</dbReference>
<dbReference type="CDD" id="cd00077">
    <property type="entry name" value="HDc"/>
    <property type="match status" value="1"/>
</dbReference>
<dbReference type="Gene3D" id="1.10.3210.10">
    <property type="entry name" value="Hypothetical protein af1432"/>
    <property type="match status" value="1"/>
</dbReference>
<dbReference type="InterPro" id="IPR052020">
    <property type="entry name" value="Cyclic_di-GMP/3'3'-cGAMP_PDE"/>
</dbReference>
<dbReference type="OrthoDB" id="9804747at2"/>
<dbReference type="Gene3D" id="3.30.450.40">
    <property type="match status" value="1"/>
</dbReference>
<feature type="transmembrane region" description="Helical" evidence="1">
    <location>
        <begin position="16"/>
        <end position="37"/>
    </location>
</feature>
<dbReference type="EMBL" id="FQZS01000003">
    <property type="protein sequence ID" value="SHI47115.1"/>
    <property type="molecule type" value="Genomic_DNA"/>
</dbReference>
<gene>
    <name evidence="3" type="ORF">SAMN02745176_00425</name>
</gene>
<reference evidence="3 4" key="1">
    <citation type="submission" date="2016-11" db="EMBL/GenBank/DDBJ databases">
        <authorList>
            <person name="Jaros S."/>
            <person name="Januszkiewicz K."/>
            <person name="Wedrychowicz H."/>
        </authorList>
    </citation>
    <scope>NUCLEOTIDE SEQUENCE [LARGE SCALE GENOMIC DNA]</scope>
    <source>
        <strain evidence="3 4">DSM 19022</strain>
    </source>
</reference>
<dbReference type="PROSITE" id="PS51832">
    <property type="entry name" value="HD_GYP"/>
    <property type="match status" value="1"/>
</dbReference>
<feature type="transmembrane region" description="Helical" evidence="1">
    <location>
        <begin position="199"/>
        <end position="220"/>
    </location>
</feature>
<dbReference type="InterPro" id="IPR003018">
    <property type="entry name" value="GAF"/>
</dbReference>
<dbReference type="InterPro" id="IPR037522">
    <property type="entry name" value="HD_GYP_dom"/>
</dbReference>
<dbReference type="InterPro" id="IPR003607">
    <property type="entry name" value="HD/PDEase_dom"/>
</dbReference>
<sequence length="661" mass="75340">MPQLNKNFMRSVTRKFAAMIILIIFLLLFLMHTISFINIERRDEYAVIDFFARQRMLTQQLSKDANQKYAIIQALSNNNVMDMNENPLGDIETLNDSMKKAKAEYSSTLLSLKSDYLNIGDSVINDKNSHEEVSSFIEVTDNLWEEYGQAIDVVIEKDEIDKDMIKSLKFINGNNEKLLQYSDNILQSLIAIHKRDLKASIMIALGLSATALVSLLILIIQSYRYIVVPLNEIYLGFSNIGSLKSNINLSLPRKNELEPVIKEIDMAFAKLNKLIELIKNMNQDTSFEGILRYIYSTFSEFIPYSHIGIALLKDDGETIEASYGISDPSLSDLPKKLHGIQAKLSETSLSNVVKNGTPRVINDLESYTKYRKAEYNRILIEAGIKASITLPLSLDNKPIGIIFFSSTTKNVYKEQHIEFLSTLSSSIAISLNKNIFIDELLYSTVLALAKLAESRDEETGEHMERMKKYSVKITEFLLEDNIYNDKISVGFIKEIEKFSPMHDIGKVGVRDEILLKPGKLTQEEFEEMKKHTIFGAEVLKTAEERMRRRDANLFGMGIEIAENHHEKWDGTGYPHGKAGENIPLSARIVAVADVFDALTSERPYKKAFSFEESFNILMEGRGKHFDPNIIDSVVRHKDEIFELYQSFKSTDIKKAITKKEF</sequence>
<keyword evidence="1" id="KW-1133">Transmembrane helix</keyword>
<dbReference type="STRING" id="1122184.SAMN02745176_00425"/>
<protein>
    <submittedName>
        <fullName evidence="3">HD domain-containing protein</fullName>
    </submittedName>
</protein>
<evidence type="ECO:0000313" key="4">
    <source>
        <dbReference type="Proteomes" id="UP000184442"/>
    </source>
</evidence>
<dbReference type="Pfam" id="PF13185">
    <property type="entry name" value="GAF_2"/>
    <property type="match status" value="1"/>
</dbReference>
<name>A0A1M6BEI2_9FIRM</name>
<evidence type="ECO:0000256" key="1">
    <source>
        <dbReference type="SAM" id="Phobius"/>
    </source>
</evidence>
<keyword evidence="4" id="KW-1185">Reference proteome</keyword>
<evidence type="ECO:0000313" key="3">
    <source>
        <dbReference type="EMBL" id="SHI47115.1"/>
    </source>
</evidence>
<dbReference type="SUPFAM" id="SSF55781">
    <property type="entry name" value="GAF domain-like"/>
    <property type="match status" value="1"/>
</dbReference>
<dbReference type="InterPro" id="IPR029016">
    <property type="entry name" value="GAF-like_dom_sf"/>
</dbReference>
<dbReference type="Pfam" id="PF13487">
    <property type="entry name" value="HD_5"/>
    <property type="match status" value="1"/>
</dbReference>
<dbReference type="PANTHER" id="PTHR45228">
    <property type="entry name" value="CYCLIC DI-GMP PHOSPHODIESTERASE TM_0186-RELATED"/>
    <property type="match status" value="1"/>
</dbReference>
<evidence type="ECO:0000259" key="2">
    <source>
        <dbReference type="PROSITE" id="PS51832"/>
    </source>
</evidence>
<accession>A0A1M6BEI2</accession>
<proteinExistence type="predicted"/>
<dbReference type="SMART" id="SM00471">
    <property type="entry name" value="HDc"/>
    <property type="match status" value="1"/>
</dbReference>
<feature type="domain" description="HD-GYP" evidence="2">
    <location>
        <begin position="437"/>
        <end position="649"/>
    </location>
</feature>
<dbReference type="AlphaFoldDB" id="A0A1M6BEI2"/>
<keyword evidence="1" id="KW-0472">Membrane</keyword>
<dbReference type="RefSeq" id="WP_073023981.1">
    <property type="nucleotide sequence ID" value="NZ_FQZS01000003.1"/>
</dbReference>
<organism evidence="3 4">
    <name type="scientific">Lutispora thermophila DSM 19022</name>
    <dbReference type="NCBI Taxonomy" id="1122184"/>
    <lineage>
        <taxon>Bacteria</taxon>
        <taxon>Bacillati</taxon>
        <taxon>Bacillota</taxon>
        <taxon>Clostridia</taxon>
        <taxon>Lutisporales</taxon>
        <taxon>Lutisporaceae</taxon>
        <taxon>Lutispora</taxon>
    </lineage>
</organism>
<dbReference type="SUPFAM" id="SSF109604">
    <property type="entry name" value="HD-domain/PDEase-like"/>
    <property type="match status" value="1"/>
</dbReference>
<keyword evidence="1" id="KW-0812">Transmembrane</keyword>